<evidence type="ECO:0000313" key="2">
    <source>
        <dbReference type="Proteomes" id="UP000216024"/>
    </source>
</evidence>
<sequence>MFSKLCIQVHEQETKIIYGNYKNNMFNIKKFYTLNNSYDEFNRIETIKSLLADEKIKCKKVYFILNNPNLICKTIQTPIKQKRNIDSFMRYEWEKHIPKNKEYITRYRILKSSHEGIKVLWAACPKYMVEEYMGLCLELNLRPHVLDVATNSILKVFEKINLKETIAFIRLEENYLYLNIINGKYDLISKSIKIHESKSVIDMVGRLFKYFEQEYKSPVEKIAFMGDVSNKLKGLNLPTLREINHMKISNGISILDNVEILGSIMK</sequence>
<organism evidence="1 2">
    <name type="scientific">Anaeromicrobium sediminis</name>
    <dbReference type="NCBI Taxonomy" id="1478221"/>
    <lineage>
        <taxon>Bacteria</taxon>
        <taxon>Bacillati</taxon>
        <taxon>Bacillota</taxon>
        <taxon>Clostridia</taxon>
        <taxon>Peptostreptococcales</taxon>
        <taxon>Thermotaleaceae</taxon>
        <taxon>Anaeromicrobium</taxon>
    </lineage>
</organism>
<comment type="caution">
    <text evidence="1">The sequence shown here is derived from an EMBL/GenBank/DDBJ whole genome shotgun (WGS) entry which is preliminary data.</text>
</comment>
<dbReference type="OrthoDB" id="5291956at2"/>
<evidence type="ECO:0000313" key="1">
    <source>
        <dbReference type="EMBL" id="PAB60945.1"/>
    </source>
</evidence>
<dbReference type="EMBL" id="NIBG01000001">
    <property type="protein sequence ID" value="PAB60945.1"/>
    <property type="molecule type" value="Genomic_DNA"/>
</dbReference>
<dbReference type="Proteomes" id="UP000216024">
    <property type="component" value="Unassembled WGS sequence"/>
</dbReference>
<gene>
    <name evidence="1" type="ORF">CCE28_00495</name>
</gene>
<accession>A0A267MPX9</accession>
<name>A0A267MPX9_9FIRM</name>
<dbReference type="RefSeq" id="WP_095129881.1">
    <property type="nucleotide sequence ID" value="NZ_NIBG01000001.1"/>
</dbReference>
<dbReference type="AlphaFoldDB" id="A0A267MPX9"/>
<protein>
    <submittedName>
        <fullName evidence="1">Uncharacterized protein</fullName>
    </submittedName>
</protein>
<reference evidence="1 2" key="1">
    <citation type="submission" date="2017-06" db="EMBL/GenBank/DDBJ databases">
        <title>Draft genome sequence of anaerobic fermentative bacterium Anaeromicrobium sediminis DY2726D isolated from West Pacific Ocean sediments.</title>
        <authorList>
            <person name="Zeng X."/>
        </authorList>
    </citation>
    <scope>NUCLEOTIDE SEQUENCE [LARGE SCALE GENOMIC DNA]</scope>
    <source>
        <strain evidence="1 2">DY2726D</strain>
    </source>
</reference>
<proteinExistence type="predicted"/>
<keyword evidence="2" id="KW-1185">Reference proteome</keyword>